<dbReference type="Gene3D" id="3.40.80.10">
    <property type="entry name" value="Peptidoglycan recognition protein-like"/>
    <property type="match status" value="1"/>
</dbReference>
<dbReference type="Pfam" id="PF01510">
    <property type="entry name" value="Amidase_2"/>
    <property type="match status" value="1"/>
</dbReference>
<dbReference type="InterPro" id="IPR006619">
    <property type="entry name" value="PGRP_domain_met/bac"/>
</dbReference>
<name>A0A3A5HF65_9ACTN</name>
<dbReference type="InterPro" id="IPR015510">
    <property type="entry name" value="PGRP"/>
</dbReference>
<dbReference type="Gene3D" id="2.130.10.130">
    <property type="entry name" value="Integrin alpha, N-terminal"/>
    <property type="match status" value="1"/>
</dbReference>
<evidence type="ECO:0000259" key="4">
    <source>
        <dbReference type="SMART" id="SM00644"/>
    </source>
</evidence>
<reference evidence="7" key="1">
    <citation type="submission" date="2018-09" db="EMBL/GenBank/DDBJ databases">
        <authorList>
            <person name="Zhu H."/>
        </authorList>
    </citation>
    <scope>NUCLEOTIDE SEQUENCE [LARGE SCALE GENOMIC DNA]</scope>
    <source>
        <strain evidence="7">K1W22B-1</strain>
    </source>
</reference>
<feature type="region of interest" description="Disordered" evidence="3">
    <location>
        <begin position="212"/>
        <end position="234"/>
    </location>
</feature>
<feature type="region of interest" description="Disordered" evidence="3">
    <location>
        <begin position="48"/>
        <end position="71"/>
    </location>
</feature>
<keyword evidence="7" id="KW-1185">Reference proteome</keyword>
<dbReference type="AlphaFoldDB" id="A0A3A5HF65"/>
<dbReference type="PANTHER" id="PTHR11022:SF41">
    <property type="entry name" value="PEPTIDOGLYCAN-RECOGNITION PROTEIN LC-RELATED"/>
    <property type="match status" value="1"/>
</dbReference>
<feature type="region of interest" description="Disordered" evidence="3">
    <location>
        <begin position="436"/>
        <end position="455"/>
    </location>
</feature>
<keyword evidence="2" id="KW-0732">Signal</keyword>
<feature type="domain" description="Peptidoglycan recognition protein family" evidence="5">
    <location>
        <begin position="254"/>
        <end position="401"/>
    </location>
</feature>
<evidence type="ECO:0000259" key="5">
    <source>
        <dbReference type="SMART" id="SM00701"/>
    </source>
</evidence>
<dbReference type="SMART" id="SM00701">
    <property type="entry name" value="PGRP"/>
    <property type="match status" value="1"/>
</dbReference>
<evidence type="ECO:0000256" key="1">
    <source>
        <dbReference type="ARBA" id="ARBA00007553"/>
    </source>
</evidence>
<dbReference type="SUPFAM" id="SSF55846">
    <property type="entry name" value="N-acetylmuramoyl-L-alanine amidase-like"/>
    <property type="match status" value="1"/>
</dbReference>
<feature type="compositionally biased region" description="Basic and acidic residues" evidence="3">
    <location>
        <begin position="161"/>
        <end position="172"/>
    </location>
</feature>
<dbReference type="SUPFAM" id="SSF69318">
    <property type="entry name" value="Integrin alpha N-terminal domain"/>
    <property type="match status" value="1"/>
</dbReference>
<dbReference type="EMBL" id="QYRP01000002">
    <property type="protein sequence ID" value="RJS46620.1"/>
    <property type="molecule type" value="Genomic_DNA"/>
</dbReference>
<gene>
    <name evidence="6" type="ORF">D4739_10600</name>
</gene>
<organism evidence="6 7">
    <name type="scientific">Nocardioides cavernaquae</name>
    <dbReference type="NCBI Taxonomy" id="2321396"/>
    <lineage>
        <taxon>Bacteria</taxon>
        <taxon>Bacillati</taxon>
        <taxon>Actinomycetota</taxon>
        <taxon>Actinomycetes</taxon>
        <taxon>Propionibacteriales</taxon>
        <taxon>Nocardioidaceae</taxon>
        <taxon>Nocardioides</taxon>
    </lineage>
</organism>
<dbReference type="CDD" id="cd06583">
    <property type="entry name" value="PGRP"/>
    <property type="match status" value="1"/>
</dbReference>
<dbReference type="InterPro" id="IPR036505">
    <property type="entry name" value="Amidase/PGRP_sf"/>
</dbReference>
<dbReference type="Proteomes" id="UP000276542">
    <property type="component" value="Unassembled WGS sequence"/>
</dbReference>
<dbReference type="GO" id="GO:0008270">
    <property type="term" value="F:zinc ion binding"/>
    <property type="evidence" value="ECO:0007669"/>
    <property type="project" value="InterPro"/>
</dbReference>
<dbReference type="InterPro" id="IPR002502">
    <property type="entry name" value="Amidase_domain"/>
</dbReference>
<dbReference type="Pfam" id="PF13517">
    <property type="entry name" value="FG-GAP_3"/>
    <property type="match status" value="2"/>
</dbReference>
<proteinExistence type="inferred from homology"/>
<evidence type="ECO:0000256" key="3">
    <source>
        <dbReference type="SAM" id="MobiDB-lite"/>
    </source>
</evidence>
<dbReference type="GO" id="GO:0009253">
    <property type="term" value="P:peptidoglycan catabolic process"/>
    <property type="evidence" value="ECO:0007669"/>
    <property type="project" value="InterPro"/>
</dbReference>
<evidence type="ECO:0000313" key="6">
    <source>
        <dbReference type="EMBL" id="RJS46620.1"/>
    </source>
</evidence>
<dbReference type="InterPro" id="IPR013517">
    <property type="entry name" value="FG-GAP"/>
</dbReference>
<evidence type="ECO:0000313" key="7">
    <source>
        <dbReference type="Proteomes" id="UP000276542"/>
    </source>
</evidence>
<feature type="region of interest" description="Disordered" evidence="3">
    <location>
        <begin position="161"/>
        <end position="181"/>
    </location>
</feature>
<evidence type="ECO:0000256" key="2">
    <source>
        <dbReference type="ARBA" id="ARBA00022729"/>
    </source>
</evidence>
<dbReference type="GO" id="GO:0008745">
    <property type="term" value="F:N-acetylmuramoyl-L-alanine amidase activity"/>
    <property type="evidence" value="ECO:0007669"/>
    <property type="project" value="InterPro"/>
</dbReference>
<evidence type="ECO:0008006" key="8">
    <source>
        <dbReference type="Google" id="ProtNLM"/>
    </source>
</evidence>
<comment type="similarity">
    <text evidence="1">Belongs to the N-acetylmuramoyl-L-alanine amidase 2 family.</text>
</comment>
<comment type="caution">
    <text evidence="6">The sequence shown here is derived from an EMBL/GenBank/DDBJ whole genome shotgun (WGS) entry which is preliminary data.</text>
</comment>
<dbReference type="SMART" id="SM00644">
    <property type="entry name" value="Ami_2"/>
    <property type="match status" value="1"/>
</dbReference>
<dbReference type="InterPro" id="IPR028994">
    <property type="entry name" value="Integrin_alpha_N"/>
</dbReference>
<feature type="domain" description="N-acetylmuramoyl-L-alanine amidase" evidence="4">
    <location>
        <begin position="266"/>
        <end position="418"/>
    </location>
</feature>
<dbReference type="PANTHER" id="PTHR11022">
    <property type="entry name" value="PEPTIDOGLYCAN RECOGNITION PROTEIN"/>
    <property type="match status" value="1"/>
</dbReference>
<accession>A0A3A5HF65</accession>
<sequence length="942" mass="96767">MRHNKARFVTICQQVLVVGAALAVLGPAADVISLDVVTRPEAAVGTYSDVPAGTATPSPAPVAPAAPTRVEKAPVDPTVTEVPVKPVEAASPQAAASDADVPRGGQVRVSAPEAVAGYGAVGVTWEAGAAPVEEDQITVQARTQQGGTWSDWSDVKYHAEEGPDARSAEGRNARPGTDPLIVGDVDQVQTRVITSAGVNADDLQMAVVDPGRSKATGEETPAIDGPATPSESDATTLETNQGDIALQAGTVARPTIYSRAQWGADESLRRAAPSYGTITAGFVHHTVNANNYTAEQVPGIIRSIYAYHVKTRGWNDIGYNFLLDRFGRVWEGRYGGVDRPVVGAHTEGYNSYAFAGSAIGNFEEVQPTTALLDAYGKLFAWKLSLHGVNAQSTTQKVGSRTLPAINGHRDVGSTACPGRYLYAQIPTIRTKAAQAQAGGTPTMTPRAGNPRVPNLAGDAYPDLVVRRASDGAAMVVPTGGLLSFGAQKTLSTGWSRYDVHQVVPDMNGDGRADMFVRVASTGTAGIRPGNGAGAFGRALKATTSFIGYDLITPVGRFDGNRTTDMVARQKSTGNLVLFRGDGTGAFSRVKMATGFAKYDRLVATGDLTGDGKVDLLARAAGSLDRFAGNGVSGVGAPVRLPGTWGTSVLAGFGDLTGDGRGDLLLRNNAGNTYVAPGTGKGGFSATLGPLTGSLAGLSSVATANITGTADNDAVGFVGDSLVVVPHTGRQNLRPAIAAGVSFANANLVLNVGDWDGDGLGDAITRVASSGDLFLYRGLGAGRLAAGTLVDTRNFNGVTELAPAGDVNGDGRPDLIARKAGSVVLFPGAGLAALGTSVTLREAVTGDGLLSLGRWNADSTLDLAVRNSAPLTWLPNSTDAPRALAGDLSGLGTAISAGDVTGDGRVDLLGVEGSRTWLLAGTTTGFAARRYLGVELAAYDLIG</sequence>
<protein>
    <recommendedName>
        <fullName evidence="8">Peptidoglycan recognition protein family domain-containing protein</fullName>
    </recommendedName>
</protein>